<feature type="transmembrane region" description="Helical" evidence="2">
    <location>
        <begin position="283"/>
        <end position="303"/>
    </location>
</feature>
<reference evidence="3" key="1">
    <citation type="submission" date="2023-05" db="EMBL/GenBank/DDBJ databases">
        <title>Streptantibioticus silvisoli sp. nov., acidotolerant actinomycetes 1 from pine litter.</title>
        <authorList>
            <person name="Swiecimska M."/>
            <person name="Golinska P."/>
            <person name="Sangal V."/>
            <person name="Wachnowicz B."/>
            <person name="Goodfellow M."/>
        </authorList>
    </citation>
    <scope>NUCLEOTIDE SEQUENCE</scope>
    <source>
        <strain evidence="3">SL13</strain>
    </source>
</reference>
<dbReference type="CDD" id="cd05709">
    <property type="entry name" value="S2P-M50"/>
    <property type="match status" value="1"/>
</dbReference>
<keyword evidence="2" id="KW-0812">Transmembrane</keyword>
<feature type="transmembrane region" description="Helical" evidence="2">
    <location>
        <begin position="386"/>
        <end position="404"/>
    </location>
</feature>
<feature type="compositionally biased region" description="Low complexity" evidence="1">
    <location>
        <begin position="100"/>
        <end position="115"/>
    </location>
</feature>
<gene>
    <name evidence="3" type="ORF">POF50_024055</name>
</gene>
<sequence>MTTDSMLQLRPRRRQDLRLGPGTLRGTTVTHPVLDPVTGGRYELRPKEFFVLSSLDGTATLGEVGEAYAVRFGVRLGERNWQQLLVLLHGRGLLVADHPNAQRPPAARPVAAAADEAGEPADRPSNLLAGRTRMVADADAFIEGVHRRTGFARSRAFLTALLVVTAAMLADLGLHGGLLAHDLRELAHRPVLVLAVGVVLWVSLGLHEVAHGLVGRAYGGRVTEIGLRWRLPVTYLYCLVRDMAFFSRRGHQVATVLAGPATNLVFLLPFWAGWLLVPRTGPAHYALGGLLLLGVATAAGNLVPLPPLDGYKTLGYLTGTSRLAADSRVFLRLAVAGWFGRGPGTAGYSGRTRWVYGVYGVFNALVTAALAGGLLAGAGLWLAGRYGTATGFLPLIVVVAALALRRLGMAARAKREALAAHRSAA</sequence>
<feature type="transmembrane region" description="Helical" evidence="2">
    <location>
        <begin position="356"/>
        <end position="380"/>
    </location>
</feature>
<feature type="transmembrane region" description="Helical" evidence="2">
    <location>
        <begin position="186"/>
        <end position="206"/>
    </location>
</feature>
<evidence type="ECO:0000256" key="1">
    <source>
        <dbReference type="SAM" id="MobiDB-lite"/>
    </source>
</evidence>
<keyword evidence="2" id="KW-1133">Transmembrane helix</keyword>
<evidence type="ECO:0000256" key="2">
    <source>
        <dbReference type="SAM" id="Phobius"/>
    </source>
</evidence>
<feature type="transmembrane region" description="Helical" evidence="2">
    <location>
        <begin position="253"/>
        <end position="277"/>
    </location>
</feature>
<feature type="region of interest" description="Disordered" evidence="1">
    <location>
        <begin position="1"/>
        <end position="30"/>
    </location>
</feature>
<dbReference type="AlphaFoldDB" id="A0AA90KI95"/>
<name>A0AA90KI95_9ACTN</name>
<feature type="region of interest" description="Disordered" evidence="1">
    <location>
        <begin position="100"/>
        <end position="126"/>
    </location>
</feature>
<proteinExistence type="predicted"/>
<dbReference type="EMBL" id="JABXJJ020000031">
    <property type="protein sequence ID" value="MDI5972374.1"/>
    <property type="molecule type" value="Genomic_DNA"/>
</dbReference>
<organism evidence="3">
    <name type="scientific">Streptantibioticus silvisoli</name>
    <dbReference type="NCBI Taxonomy" id="2705255"/>
    <lineage>
        <taxon>Bacteria</taxon>
        <taxon>Bacillati</taxon>
        <taxon>Actinomycetota</taxon>
        <taxon>Actinomycetes</taxon>
        <taxon>Kitasatosporales</taxon>
        <taxon>Streptomycetaceae</taxon>
        <taxon>Streptantibioticus</taxon>
    </lineage>
</organism>
<evidence type="ECO:0000313" key="3">
    <source>
        <dbReference type="EMBL" id="MDI5972374.1"/>
    </source>
</evidence>
<dbReference type="RefSeq" id="WP_271314012.1">
    <property type="nucleotide sequence ID" value="NZ_JABXJJ020000031.1"/>
</dbReference>
<comment type="caution">
    <text evidence="3">The sequence shown here is derived from an EMBL/GenBank/DDBJ whole genome shotgun (WGS) entry which is preliminary data.</text>
</comment>
<feature type="transmembrane region" description="Helical" evidence="2">
    <location>
        <begin position="156"/>
        <end position="174"/>
    </location>
</feature>
<keyword evidence="2" id="KW-0472">Membrane</keyword>
<protein>
    <submittedName>
        <fullName evidence="3">M50 family metallopeptidase</fullName>
    </submittedName>
</protein>
<accession>A0AA90KI95</accession>